<evidence type="ECO:0000313" key="4">
    <source>
        <dbReference type="Proteomes" id="UP000234845"/>
    </source>
</evidence>
<dbReference type="AlphaFoldDB" id="A0A2N5XZC4"/>
<dbReference type="InterPro" id="IPR010727">
    <property type="entry name" value="DUF1302"/>
</dbReference>
<evidence type="ECO:0000259" key="2">
    <source>
        <dbReference type="Pfam" id="PF11741"/>
    </source>
</evidence>
<name>A0A2N5XZC4_9GAMM</name>
<dbReference type="Pfam" id="PF11741">
    <property type="entry name" value="AMIN"/>
    <property type="match status" value="1"/>
</dbReference>
<accession>A0A2N5XZC4</accession>
<evidence type="ECO:0000313" key="3">
    <source>
        <dbReference type="EMBL" id="PLW81498.1"/>
    </source>
</evidence>
<organism evidence="3 4">
    <name type="scientific">Kineobactrum sediminis</name>
    <dbReference type="NCBI Taxonomy" id="1905677"/>
    <lineage>
        <taxon>Bacteria</taxon>
        <taxon>Pseudomonadati</taxon>
        <taxon>Pseudomonadota</taxon>
        <taxon>Gammaproteobacteria</taxon>
        <taxon>Cellvibrionales</taxon>
        <taxon>Halieaceae</taxon>
        <taxon>Kineobactrum</taxon>
    </lineage>
</organism>
<proteinExistence type="predicted"/>
<reference evidence="4" key="1">
    <citation type="submission" date="2017-11" db="EMBL/GenBank/DDBJ databases">
        <title>The draft genome sequence of Chromatocurvus sp. F02.</title>
        <authorList>
            <person name="Du Z.-J."/>
            <person name="Chang Y.-Q."/>
        </authorList>
    </citation>
    <scope>NUCLEOTIDE SEQUENCE [LARGE SCALE GENOMIC DNA]</scope>
    <source>
        <strain evidence="4">F02</strain>
    </source>
</reference>
<protein>
    <recommendedName>
        <fullName evidence="2">AMIN domain-containing protein</fullName>
    </recommendedName>
</protein>
<dbReference type="Gene3D" id="2.60.40.3500">
    <property type="match status" value="1"/>
</dbReference>
<feature type="domain" description="AMIN" evidence="2">
    <location>
        <begin position="61"/>
        <end position="161"/>
    </location>
</feature>
<dbReference type="Pfam" id="PF06980">
    <property type="entry name" value="DUF1302"/>
    <property type="match status" value="1"/>
</dbReference>
<keyword evidence="4" id="KW-1185">Reference proteome</keyword>
<dbReference type="OrthoDB" id="9769143at2"/>
<dbReference type="SUPFAM" id="SSF56935">
    <property type="entry name" value="Porins"/>
    <property type="match status" value="1"/>
</dbReference>
<evidence type="ECO:0000256" key="1">
    <source>
        <dbReference type="SAM" id="MobiDB-lite"/>
    </source>
</evidence>
<gene>
    <name evidence="3" type="ORF">CWI75_14770</name>
</gene>
<dbReference type="EMBL" id="PKLZ01000012">
    <property type="protein sequence ID" value="PLW81498.1"/>
    <property type="molecule type" value="Genomic_DNA"/>
</dbReference>
<sequence>MTLPRALTVGHVLRSASAALVVVLAGAVGVFPASGADGDATQGANGVAVGAVSPVPASATIRVGRDPGRTRMVLDLSAVPEYRIFSLTNPDRIVIDLANTRLSGGVPAGLFAATPVAGLRSAARDGNNLRLVLDLENPDLRREDFVLRPDANGGHRLVVDLYEGVEVVVEESAVEESLVEENAVEGSVVEKGAVEDSVVEDSVEPGDGRVAAVQSDAVMVEAGEADTKPDDAAATGPGLSAPVSPARPAPRVTDLRVSGYGELAGAYTVADPSHWSKLRARLELGVTGELDWGGRFKLMTRSEGDAAYSVEDDFYPSAVRNDQRSDFSIREAYLDFSAADWEYRLGRQHVVWGEMVGLFLADVVSAQDTREFFLPEFETMRIPQWAVRAERFIGDSHIDLLWVAYPSYNEIGEPGSDFYPFPIPADATMRDLTPDLVPDHITPSRGKLSNHGFGARYSRLVGGWDLTGFYYQSTDVAPTLYRTATGLELRHDRIRQLGTTFSKGYLDFVLKGEAVHTFGRKFLSADPAARFGLEESDALDYVLGVMIPRGDWRLDLQFYGRHVFDHSPALGFDADEVGITVLLNRRFTDRLEAELLYLSGLNRSDWSFQPSLTWNVTQSWRLQVGADWFGGSEIGLFGQYDDSDRVYLELRRWF</sequence>
<feature type="compositionally biased region" description="Low complexity" evidence="1">
    <location>
        <begin position="240"/>
        <end position="250"/>
    </location>
</feature>
<dbReference type="InterPro" id="IPR021731">
    <property type="entry name" value="AMIN_dom"/>
</dbReference>
<dbReference type="RefSeq" id="WP_101522297.1">
    <property type="nucleotide sequence ID" value="NZ_PKLZ01000012.1"/>
</dbReference>
<dbReference type="Proteomes" id="UP000234845">
    <property type="component" value="Unassembled WGS sequence"/>
</dbReference>
<feature type="region of interest" description="Disordered" evidence="1">
    <location>
        <begin position="225"/>
        <end position="250"/>
    </location>
</feature>
<comment type="caution">
    <text evidence="3">The sequence shown here is derived from an EMBL/GenBank/DDBJ whole genome shotgun (WGS) entry which is preliminary data.</text>
</comment>